<dbReference type="InterPro" id="IPR027417">
    <property type="entry name" value="P-loop_NTPase"/>
</dbReference>
<name>A0A0B4H5M4_METGA</name>
<reference evidence="2 3" key="1">
    <citation type="journal article" date="2014" name="Proc. Natl. Acad. Sci. U.S.A.">
        <title>Trajectory and genomic determinants of fungal-pathogen speciation and host adaptation.</title>
        <authorList>
            <person name="Hu X."/>
            <person name="Xiao G."/>
            <person name="Zheng P."/>
            <person name="Shang Y."/>
            <person name="Su Y."/>
            <person name="Zhang X."/>
            <person name="Liu X."/>
            <person name="Zhan S."/>
            <person name="St Leger R.J."/>
            <person name="Wang C."/>
        </authorList>
    </citation>
    <scope>NUCLEOTIDE SEQUENCE [LARGE SCALE GENOMIC DNA]</scope>
    <source>
        <strain evidence="2 3">ARSEF 977</strain>
    </source>
</reference>
<dbReference type="EMBL" id="AZNH01000017">
    <property type="protein sequence ID" value="KID87342.1"/>
    <property type="molecule type" value="Genomic_DNA"/>
</dbReference>
<dbReference type="AlphaFoldDB" id="A0A0B4H5M4"/>
<organism evidence="2 3">
    <name type="scientific">Metarhizium guizhouense (strain ARSEF 977)</name>
    <dbReference type="NCBI Taxonomy" id="1276136"/>
    <lineage>
        <taxon>Eukaryota</taxon>
        <taxon>Fungi</taxon>
        <taxon>Dikarya</taxon>
        <taxon>Ascomycota</taxon>
        <taxon>Pezizomycotina</taxon>
        <taxon>Sordariomycetes</taxon>
        <taxon>Hypocreomycetidae</taxon>
        <taxon>Hypocreales</taxon>
        <taxon>Clavicipitaceae</taxon>
        <taxon>Metarhizium</taxon>
    </lineage>
</organism>
<evidence type="ECO:0000313" key="3">
    <source>
        <dbReference type="Proteomes" id="UP000031192"/>
    </source>
</evidence>
<gene>
    <name evidence="2" type="ORF">MGU_05752</name>
</gene>
<dbReference type="InterPro" id="IPR057229">
    <property type="entry name" value="DUF7907"/>
</dbReference>
<proteinExistence type="predicted"/>
<accession>A0A0B4H5M4</accession>
<sequence length="794" mass="87244">MDDSSLLKKHIALIQADTKSLEESEVSGTPIFTESVRQHGNNASTSNGEVFTQYGLLGGDVAKLHASKDMELDIENDPRVFYNIKAPSSVFICGSQGSGKSHTLSCLLENCLIPTDANTLPRPLTGILFHYDPFFSDNRGQRCEAASISSHAGVKVRVLCPPTNVGQIKKLYKSLPNVEVEELRISQRDLNTKRMLDLMAVSSIQGGTMPLYLHIVTRILRELRVQQQKKGGLFNYRAFRKAIAAAELSPGQSGPLEQRLDTLESFMAEEDVAESKIPGFTSYKPKGKQSMFDPNEFTSTATTWEPKAGQLTIVDLSCPCVTAESACSLFNICLNLFLEQPSDDIGRVIALDEAHKYMTESAESQTLTDSLLSTIRLQRHLGARIVIATQEPTISPKLLDLCSVTVVHRFTSPNWLGSLKNHLAGATAGWKTAAEGEEGSGKSSAEGMAELLSRIVSLRQGEALLFCPSGIVGVKTPKRTDDIDGIADGFAKWCFEQGRSGAYSDYGNGLDYLGQRIMKIRVRERITEDGGKSVMADSEVCLLRQTPASTHPAPKSITSFSDAIKMKKVLLALCFLGLASASPDESAWPETTHARGFRLVVNVTHLSRDFNPPVHNTYIAGVHYGERTDAVVPGQDFKNARIFFVNGTQEEADADVATTIWADWDVYESWRLSPEPGSETLSEVLMSWGDGDKGIDIRHYKSPFAFLTPETYVACRQVLPIGGQQVVIKQAKTTFLPDGSPNYNIPRDCAPVRLLSECAELLPLSPRARFDYRFAVQSQCYKNVTGIGWTKYQS</sequence>
<evidence type="ECO:0000259" key="1">
    <source>
        <dbReference type="Pfam" id="PF25484"/>
    </source>
</evidence>
<evidence type="ECO:0000313" key="2">
    <source>
        <dbReference type="EMBL" id="KID87342.1"/>
    </source>
</evidence>
<dbReference type="OrthoDB" id="2316594at2759"/>
<dbReference type="Proteomes" id="UP000031192">
    <property type="component" value="Unassembled WGS sequence"/>
</dbReference>
<dbReference type="Pfam" id="PF25484">
    <property type="entry name" value="DUF7907"/>
    <property type="match status" value="1"/>
</dbReference>
<feature type="domain" description="DUF7907" evidence="1">
    <location>
        <begin position="595"/>
        <end position="758"/>
    </location>
</feature>
<dbReference type="SUPFAM" id="SSF52540">
    <property type="entry name" value="P-loop containing nucleoside triphosphate hydrolases"/>
    <property type="match status" value="1"/>
</dbReference>
<dbReference type="Gene3D" id="3.40.50.300">
    <property type="entry name" value="P-loop containing nucleotide triphosphate hydrolases"/>
    <property type="match status" value="1"/>
</dbReference>
<keyword evidence="3" id="KW-1185">Reference proteome</keyword>
<comment type="caution">
    <text evidence="2">The sequence shown here is derived from an EMBL/GenBank/DDBJ whole genome shotgun (WGS) entry which is preliminary data.</text>
</comment>
<dbReference type="HOGENOM" id="CLU_015256_5_1_1"/>
<protein>
    <submittedName>
        <fullName evidence="2">Zona occludens toxin</fullName>
    </submittedName>
</protein>